<keyword evidence="4" id="KW-1185">Reference proteome</keyword>
<feature type="transmembrane region" description="Helical" evidence="2">
    <location>
        <begin position="122"/>
        <end position="142"/>
    </location>
</feature>
<sequence>MTLTRGARITGAALSGVLALITGAWIVRDISVSGGLEGLWRYWASDPRREWRIAPQATSPLDGTLFAVYAGVGVAVLRSSVAASALVAAALFTLAVRLPSLWVLTASWAYLRPTDSIRTRALFTTFAVLGLAVGLVITAVAGRRPAEAGDEQGPRAARHRRTPTRPTVVVAWLSAAFLLLEAALITAWQLRFGYQVGAEVYLDSLVGGERVGQRLLAPPPGWLAATTVVLGLAAGVGLLARAVFSRPLGAVVAVAVSASGAVGVDAAVRLRILEHFGQAPLEYQLLVATSLFELVAGLLLIVLLTRRGEDGPAGGPDGAYGPPSGYGYPQPASGYGYPPARPGYGYPPSAPPGYGHPGPAAPPGSPPGSRPGGGFGPPPPSSPPPNW</sequence>
<dbReference type="RefSeq" id="WP_364596979.1">
    <property type="nucleotide sequence ID" value="NZ_JBFAQK010000032.1"/>
</dbReference>
<feature type="transmembrane region" description="Helical" evidence="2">
    <location>
        <begin position="53"/>
        <end position="77"/>
    </location>
</feature>
<feature type="compositionally biased region" description="Low complexity" evidence="1">
    <location>
        <begin position="319"/>
        <end position="347"/>
    </location>
</feature>
<dbReference type="EMBL" id="JBFAQK010000032">
    <property type="protein sequence ID" value="MEV4683462.1"/>
    <property type="molecule type" value="Genomic_DNA"/>
</dbReference>
<feature type="compositionally biased region" description="Pro residues" evidence="1">
    <location>
        <begin position="376"/>
        <end position="387"/>
    </location>
</feature>
<reference evidence="3 4" key="1">
    <citation type="submission" date="2024-06" db="EMBL/GenBank/DDBJ databases">
        <title>The Natural Products Discovery Center: Release of the First 8490 Sequenced Strains for Exploring Actinobacteria Biosynthetic Diversity.</title>
        <authorList>
            <person name="Kalkreuter E."/>
            <person name="Kautsar S.A."/>
            <person name="Yang D."/>
            <person name="Bader C.D."/>
            <person name="Teijaro C.N."/>
            <person name="Fluegel L."/>
            <person name="Davis C.M."/>
            <person name="Simpson J.R."/>
            <person name="Lauterbach L."/>
            <person name="Steele A.D."/>
            <person name="Gui C."/>
            <person name="Meng S."/>
            <person name="Li G."/>
            <person name="Viehrig K."/>
            <person name="Ye F."/>
            <person name="Su P."/>
            <person name="Kiefer A.F."/>
            <person name="Nichols A."/>
            <person name="Cepeda A.J."/>
            <person name="Yan W."/>
            <person name="Fan B."/>
            <person name="Jiang Y."/>
            <person name="Adhikari A."/>
            <person name="Zheng C.-J."/>
            <person name="Schuster L."/>
            <person name="Cowan T.M."/>
            <person name="Smanski M.J."/>
            <person name="Chevrette M.G."/>
            <person name="De Carvalho L.P.S."/>
            <person name="Shen B."/>
        </authorList>
    </citation>
    <scope>NUCLEOTIDE SEQUENCE [LARGE SCALE GENOMIC DNA]</scope>
    <source>
        <strain evidence="3 4">NPDC049344</strain>
    </source>
</reference>
<feature type="transmembrane region" description="Helical" evidence="2">
    <location>
        <begin position="251"/>
        <end position="272"/>
    </location>
</feature>
<keyword evidence="2" id="KW-0472">Membrane</keyword>
<feature type="region of interest" description="Disordered" evidence="1">
    <location>
        <begin position="311"/>
        <end position="387"/>
    </location>
</feature>
<feature type="transmembrane region" description="Helical" evidence="2">
    <location>
        <begin position="222"/>
        <end position="244"/>
    </location>
</feature>
<feature type="transmembrane region" description="Helical" evidence="2">
    <location>
        <begin position="284"/>
        <end position="304"/>
    </location>
</feature>
<name>A0ABV3HXZ2_9ACTN</name>
<proteinExistence type="predicted"/>
<evidence type="ECO:0000313" key="4">
    <source>
        <dbReference type="Proteomes" id="UP001552521"/>
    </source>
</evidence>
<gene>
    <name evidence="3" type="ORF">AB0K36_22065</name>
</gene>
<evidence type="ECO:0008006" key="5">
    <source>
        <dbReference type="Google" id="ProtNLM"/>
    </source>
</evidence>
<comment type="caution">
    <text evidence="3">The sequence shown here is derived from an EMBL/GenBank/DDBJ whole genome shotgun (WGS) entry which is preliminary data.</text>
</comment>
<feature type="transmembrane region" description="Helical" evidence="2">
    <location>
        <begin position="84"/>
        <end position="110"/>
    </location>
</feature>
<organism evidence="3 4">
    <name type="scientific">Streptomyces kurssanovii</name>
    <dbReference type="NCBI Taxonomy" id="67312"/>
    <lineage>
        <taxon>Bacteria</taxon>
        <taxon>Bacillati</taxon>
        <taxon>Actinomycetota</taxon>
        <taxon>Actinomycetes</taxon>
        <taxon>Kitasatosporales</taxon>
        <taxon>Streptomycetaceae</taxon>
        <taxon>Streptomyces</taxon>
    </lineage>
</organism>
<evidence type="ECO:0000256" key="1">
    <source>
        <dbReference type="SAM" id="MobiDB-lite"/>
    </source>
</evidence>
<feature type="transmembrane region" description="Helical" evidence="2">
    <location>
        <begin position="168"/>
        <end position="190"/>
    </location>
</feature>
<keyword evidence="2" id="KW-0812">Transmembrane</keyword>
<evidence type="ECO:0000313" key="3">
    <source>
        <dbReference type="EMBL" id="MEV4683462.1"/>
    </source>
</evidence>
<dbReference type="Proteomes" id="UP001552521">
    <property type="component" value="Unassembled WGS sequence"/>
</dbReference>
<keyword evidence="2" id="KW-1133">Transmembrane helix</keyword>
<accession>A0ABV3HXZ2</accession>
<protein>
    <recommendedName>
        <fullName evidence="5">Integral membrane protein</fullName>
    </recommendedName>
</protein>
<feature type="compositionally biased region" description="Pro residues" evidence="1">
    <location>
        <begin position="359"/>
        <end position="369"/>
    </location>
</feature>
<evidence type="ECO:0000256" key="2">
    <source>
        <dbReference type="SAM" id="Phobius"/>
    </source>
</evidence>